<feature type="transmembrane region" description="Helical" evidence="1">
    <location>
        <begin position="21"/>
        <end position="41"/>
    </location>
</feature>
<protein>
    <submittedName>
        <fullName evidence="2">Uncharacterized protein</fullName>
    </submittedName>
</protein>
<organism evidence="2 3">
    <name type="scientific">Desulfurobacterium pacificum</name>
    <dbReference type="NCBI Taxonomy" id="240166"/>
    <lineage>
        <taxon>Bacteria</taxon>
        <taxon>Pseudomonadati</taxon>
        <taxon>Aquificota</taxon>
        <taxon>Aquificia</taxon>
        <taxon>Desulfurobacteriales</taxon>
        <taxon>Desulfurobacteriaceae</taxon>
        <taxon>Desulfurobacterium</taxon>
    </lineage>
</organism>
<keyword evidence="3" id="KW-1185">Reference proteome</keyword>
<proteinExistence type="predicted"/>
<reference evidence="2 3" key="1">
    <citation type="submission" date="2017-05" db="EMBL/GenBank/DDBJ databases">
        <authorList>
            <person name="Varghese N."/>
            <person name="Submissions S."/>
        </authorList>
    </citation>
    <scope>NUCLEOTIDE SEQUENCE [LARGE SCALE GENOMIC DNA]</scope>
    <source>
        <strain evidence="2 3">DSM 15522</strain>
    </source>
</reference>
<dbReference type="RefSeq" id="WP_283399641.1">
    <property type="nucleotide sequence ID" value="NZ_FXUB01000001.1"/>
</dbReference>
<keyword evidence="1" id="KW-1133">Transmembrane helix</keyword>
<evidence type="ECO:0000313" key="3">
    <source>
        <dbReference type="Proteomes" id="UP001157911"/>
    </source>
</evidence>
<sequence>MEEENLKFEILKEKISYYKDLLRNLTLLLIAIVGGTASLLFKLNNPVAVILVFPGIILSSGTIVSVFVILDVLRKLIKEMEQCQKK</sequence>
<accession>A0ABY1N8T9</accession>
<evidence type="ECO:0000256" key="1">
    <source>
        <dbReference type="SAM" id="Phobius"/>
    </source>
</evidence>
<name>A0ABY1N8T9_9BACT</name>
<comment type="caution">
    <text evidence="2">The sequence shown here is derived from an EMBL/GenBank/DDBJ whole genome shotgun (WGS) entry which is preliminary data.</text>
</comment>
<gene>
    <name evidence="2" type="ORF">SAMN06265339_0130</name>
</gene>
<keyword evidence="1" id="KW-0812">Transmembrane</keyword>
<dbReference type="EMBL" id="FXUB01000001">
    <property type="protein sequence ID" value="SMP03587.1"/>
    <property type="molecule type" value="Genomic_DNA"/>
</dbReference>
<keyword evidence="1" id="KW-0472">Membrane</keyword>
<evidence type="ECO:0000313" key="2">
    <source>
        <dbReference type="EMBL" id="SMP03587.1"/>
    </source>
</evidence>
<feature type="transmembrane region" description="Helical" evidence="1">
    <location>
        <begin position="47"/>
        <end position="70"/>
    </location>
</feature>
<dbReference type="Proteomes" id="UP001157911">
    <property type="component" value="Unassembled WGS sequence"/>
</dbReference>